<dbReference type="Proteomes" id="UP000594260">
    <property type="component" value="Unplaced"/>
</dbReference>
<dbReference type="Gene3D" id="2.30.29.30">
    <property type="entry name" value="Pleckstrin-homology domain (PH domain)/Phosphotyrosine-binding domain (PTB)"/>
    <property type="match status" value="1"/>
</dbReference>
<dbReference type="GO" id="GO:0010507">
    <property type="term" value="P:negative regulation of autophagy"/>
    <property type="evidence" value="ECO:0007669"/>
    <property type="project" value="TreeGrafter"/>
</dbReference>
<dbReference type="GO" id="GO:0046856">
    <property type="term" value="P:phosphatidylinositol dephosphorylation"/>
    <property type="evidence" value="ECO:0007669"/>
    <property type="project" value="TreeGrafter"/>
</dbReference>
<name>A0A7M7KPE5_VARDE</name>
<evidence type="ECO:0000256" key="1">
    <source>
        <dbReference type="ARBA" id="ARBA00007471"/>
    </source>
</evidence>
<sequence>MHAADSAMELTDYIKVTRVDKVFLYESHQPRIEGTLVVSSYNLIFSQLVAPVPSPITEEHDCLKPNSNELSKGGGESSQPLVKPKEIWVLHRMIDVVEHRSNSTMLYLKCKDLRWLKLDIPGVDNCQAVVDSINVLKKLTGDEVRMCYPFYYRPLFKNHSQSPTREIPALPSKGRWRVSNLNKDFLICQSYPTTVVVPQDTTDEEIIESSQFREGGRFPVLAYSSSTTSAVLLRSGQPLVGPAGRRCRADENLLSNVISGDKKGLIIDLRSVKQMEAARAKGGGIEPETHYTLWKKINKRVELSSDAYVKFIDACCDETLSTDKWLSRVESSGWLSAVKDVMQNACLTAQCLHVDGVSVLVHGTLGINSTLAVSSLAQVILEPRLRTINGFQELIEREWLSAGHPFQSRYANGPFSSKGKDNAPTFILFLDCVFQLLYQFPCCFEFTDHFLILLISHVYASSMGTFLCNSSKERVQFKVNELTVSLWAFLDQEEERTPLLNPLYEPLDEVIWPSVAPQSIQLWNAFYLRKTYDNSHERLAEETVKQIVEEDRQATDTVKELQQELKRLQRLKDLRDLDL</sequence>
<organism evidence="5 6">
    <name type="scientific">Varroa destructor</name>
    <name type="common">Honeybee mite</name>
    <dbReference type="NCBI Taxonomy" id="109461"/>
    <lineage>
        <taxon>Eukaryota</taxon>
        <taxon>Metazoa</taxon>
        <taxon>Ecdysozoa</taxon>
        <taxon>Arthropoda</taxon>
        <taxon>Chelicerata</taxon>
        <taxon>Arachnida</taxon>
        <taxon>Acari</taxon>
        <taxon>Parasitiformes</taxon>
        <taxon>Mesostigmata</taxon>
        <taxon>Gamasina</taxon>
        <taxon>Dermanyssoidea</taxon>
        <taxon>Varroidae</taxon>
        <taxon>Varroa</taxon>
    </lineage>
</organism>
<dbReference type="InterPro" id="IPR029021">
    <property type="entry name" value="Prot-tyrosine_phosphatase-like"/>
</dbReference>
<accession>A0A7M7KPE5</accession>
<dbReference type="PANTHER" id="PTHR10807">
    <property type="entry name" value="MYOTUBULARIN-RELATED"/>
    <property type="match status" value="1"/>
</dbReference>
<dbReference type="Pfam" id="PF06602">
    <property type="entry name" value="Myotub-related"/>
    <property type="match status" value="1"/>
</dbReference>
<feature type="region of interest" description="Disordered" evidence="3">
    <location>
        <begin position="60"/>
        <end position="80"/>
    </location>
</feature>
<dbReference type="GO" id="GO:0019903">
    <property type="term" value="F:protein phosphatase binding"/>
    <property type="evidence" value="ECO:0007669"/>
    <property type="project" value="TreeGrafter"/>
</dbReference>
<dbReference type="SUPFAM" id="SSF52799">
    <property type="entry name" value="(Phosphotyrosine protein) phosphatases II"/>
    <property type="match status" value="1"/>
</dbReference>
<dbReference type="GO" id="GO:0005737">
    <property type="term" value="C:cytoplasm"/>
    <property type="evidence" value="ECO:0007669"/>
    <property type="project" value="TreeGrafter"/>
</dbReference>
<dbReference type="SUPFAM" id="SSF50729">
    <property type="entry name" value="PH domain-like"/>
    <property type="match status" value="1"/>
</dbReference>
<dbReference type="AlphaFoldDB" id="A0A7M7KPE5"/>
<proteinExistence type="inferred from homology"/>
<feature type="domain" description="Myotubularin phosphatase" evidence="4">
    <location>
        <begin position="155"/>
        <end position="527"/>
    </location>
</feature>
<dbReference type="PROSITE" id="PS51339">
    <property type="entry name" value="PPASE_MYOTUBULARIN"/>
    <property type="match status" value="1"/>
</dbReference>
<evidence type="ECO:0000256" key="2">
    <source>
        <dbReference type="SAM" id="Coils"/>
    </source>
</evidence>
<evidence type="ECO:0000256" key="3">
    <source>
        <dbReference type="SAM" id="MobiDB-lite"/>
    </source>
</evidence>
<comment type="similarity">
    <text evidence="1">Belongs to the protein-tyrosine phosphatase family. Non-receptor class myotubularin subfamily.</text>
</comment>
<evidence type="ECO:0000259" key="4">
    <source>
        <dbReference type="PROSITE" id="PS51339"/>
    </source>
</evidence>
<dbReference type="InterPro" id="IPR010569">
    <property type="entry name" value="Myotubularin-like_Pase_dom"/>
</dbReference>
<dbReference type="InterPro" id="IPR030564">
    <property type="entry name" value="Myotubularin"/>
</dbReference>
<evidence type="ECO:0000313" key="5">
    <source>
        <dbReference type="EnsemblMetazoa" id="XP_022669940"/>
    </source>
</evidence>
<keyword evidence="2" id="KW-0175">Coiled coil</keyword>
<dbReference type="EnsemblMetazoa" id="XM_022814205">
    <property type="protein sequence ID" value="XP_022669940"/>
    <property type="gene ID" value="LOC111253938"/>
</dbReference>
<reference evidence="5" key="1">
    <citation type="submission" date="2021-01" db="UniProtKB">
        <authorList>
            <consortium name="EnsemblMetazoa"/>
        </authorList>
    </citation>
    <scope>IDENTIFICATION</scope>
</reference>
<dbReference type="GeneID" id="111253938"/>
<protein>
    <recommendedName>
        <fullName evidence="4">Myotubularin phosphatase domain-containing protein</fullName>
    </recommendedName>
</protein>
<evidence type="ECO:0000313" key="6">
    <source>
        <dbReference type="Proteomes" id="UP000594260"/>
    </source>
</evidence>
<dbReference type="InterPro" id="IPR011993">
    <property type="entry name" value="PH-like_dom_sf"/>
</dbReference>
<keyword evidence="6" id="KW-1185">Reference proteome</keyword>
<dbReference type="PANTHER" id="PTHR10807:SF73">
    <property type="entry name" value="LD06050P"/>
    <property type="match status" value="1"/>
</dbReference>
<feature type="coiled-coil region" evidence="2">
    <location>
        <begin position="544"/>
        <end position="578"/>
    </location>
</feature>
<dbReference type="RefSeq" id="XP_022669940.1">
    <property type="nucleotide sequence ID" value="XM_022814205.1"/>
</dbReference>